<dbReference type="Pfam" id="PF21071">
    <property type="entry name" value="LARP1_HEAT"/>
    <property type="match status" value="1"/>
</dbReference>
<dbReference type="SMART" id="SM00684">
    <property type="entry name" value="DM15"/>
    <property type="match status" value="3"/>
</dbReference>
<name>A0ABD2QP06_9PLAT</name>
<gene>
    <name evidence="1" type="primary">LARP1B</name>
    <name evidence="1" type="ORF">Ciccas_001084</name>
</gene>
<dbReference type="EMBL" id="JBJKFK010000067">
    <property type="protein sequence ID" value="KAL3320226.1"/>
    <property type="molecule type" value="Genomic_DNA"/>
</dbReference>
<dbReference type="GO" id="GO:1990904">
    <property type="term" value="C:ribonucleoprotein complex"/>
    <property type="evidence" value="ECO:0007669"/>
    <property type="project" value="UniProtKB-KW"/>
</dbReference>
<dbReference type="Proteomes" id="UP001626550">
    <property type="component" value="Unassembled WGS sequence"/>
</dbReference>
<proteinExistence type="predicted"/>
<keyword evidence="2" id="KW-1185">Reference proteome</keyword>
<reference evidence="1 2" key="1">
    <citation type="submission" date="2024-11" db="EMBL/GenBank/DDBJ databases">
        <title>Adaptive evolution of stress response genes in parasites aligns with host niche diversity.</title>
        <authorList>
            <person name="Hahn C."/>
            <person name="Resl P."/>
        </authorList>
    </citation>
    <scope>NUCLEOTIDE SEQUENCE [LARGE SCALE GENOMIC DNA]</scope>
    <source>
        <strain evidence="1">EGGRZ-B1_66</strain>
        <tissue evidence="1">Body</tissue>
    </source>
</reference>
<protein>
    <submittedName>
        <fullName evidence="1">La ribonucleoprotein domain member 1B</fullName>
    </submittedName>
</protein>
<evidence type="ECO:0000313" key="2">
    <source>
        <dbReference type="Proteomes" id="UP001626550"/>
    </source>
</evidence>
<accession>A0ABD2QP06</accession>
<comment type="caution">
    <text evidence="1">The sequence shown here is derived from an EMBL/GenBank/DDBJ whole genome shotgun (WGS) entry which is preliminary data.</text>
</comment>
<dbReference type="InterPro" id="IPR006607">
    <property type="entry name" value="DM15"/>
</dbReference>
<sequence>MSQDSQIALGYDINMPVPSIPVVTGAGSGLVHQIPVIYFVNGQMSIFDQQNAPSSAFVPVPNATGHIPPSTRLAQNQSLKVADFYPSEGASAKKRTRLISTGLHRSVHFPEPYVGFVLEQLNEENASFNWHELLKEKGFTPYDYQTYRASCLKDREAKGSGKSQEMNVLYHFWSFFLRDNFNRHMLKEFRKLALDDATQGSRYGLECLFRFYSFGLEQYFRPAIFKQFQQDALDDVRNGQLYGLEKFWAFLHFSQINVDLDPQMQEKLAQFHCIDDFRKENLVSVPCE</sequence>
<evidence type="ECO:0000313" key="1">
    <source>
        <dbReference type="EMBL" id="KAL3320226.1"/>
    </source>
</evidence>
<dbReference type="AlphaFoldDB" id="A0ABD2QP06"/>
<keyword evidence="1" id="KW-0687">Ribonucleoprotein</keyword>
<organism evidence="1 2">
    <name type="scientific">Cichlidogyrus casuarinus</name>
    <dbReference type="NCBI Taxonomy" id="1844966"/>
    <lineage>
        <taxon>Eukaryota</taxon>
        <taxon>Metazoa</taxon>
        <taxon>Spiralia</taxon>
        <taxon>Lophotrochozoa</taxon>
        <taxon>Platyhelminthes</taxon>
        <taxon>Monogenea</taxon>
        <taxon>Monopisthocotylea</taxon>
        <taxon>Dactylogyridea</taxon>
        <taxon>Ancyrocephalidae</taxon>
        <taxon>Cichlidogyrus</taxon>
    </lineage>
</organism>